<evidence type="ECO:0000313" key="6">
    <source>
        <dbReference type="EMBL" id="KAI5084550.1"/>
    </source>
</evidence>
<dbReference type="GO" id="GO:0005783">
    <property type="term" value="C:endoplasmic reticulum"/>
    <property type="evidence" value="ECO:0007669"/>
    <property type="project" value="UniProtKB-SubCell"/>
</dbReference>
<dbReference type="PANTHER" id="PTHR12136:SF100">
    <property type="entry name" value="PROTEIN ENHANCED DISEASE RESISTANCE 2-LIKE"/>
    <property type="match status" value="1"/>
</dbReference>
<comment type="caution">
    <text evidence="6">The sequence shown here is derived from an EMBL/GenBank/DDBJ whole genome shotgun (WGS) entry which is preliminary data.</text>
</comment>
<dbReference type="SUPFAM" id="SSF50729">
    <property type="entry name" value="PH domain-like"/>
    <property type="match status" value="1"/>
</dbReference>
<dbReference type="SMART" id="SM00234">
    <property type="entry name" value="START"/>
    <property type="match status" value="1"/>
</dbReference>
<feature type="compositionally biased region" description="Basic and acidic residues" evidence="3">
    <location>
        <begin position="127"/>
        <end position="138"/>
    </location>
</feature>
<dbReference type="Proteomes" id="UP000886520">
    <property type="component" value="Chromosome 1"/>
</dbReference>
<dbReference type="PANTHER" id="PTHR12136">
    <property type="entry name" value="ENHANCED DISEASE RESISTANCE-RELATED"/>
    <property type="match status" value="1"/>
</dbReference>
<dbReference type="SMART" id="SM00233">
    <property type="entry name" value="PH"/>
    <property type="match status" value="1"/>
</dbReference>
<dbReference type="Pfam" id="PF00169">
    <property type="entry name" value="PH"/>
    <property type="match status" value="1"/>
</dbReference>
<dbReference type="InterPro" id="IPR023393">
    <property type="entry name" value="START-like_dom_sf"/>
</dbReference>
<dbReference type="PROSITE" id="PS50848">
    <property type="entry name" value="START"/>
    <property type="match status" value="1"/>
</dbReference>
<evidence type="ECO:0000259" key="5">
    <source>
        <dbReference type="PROSITE" id="PS50848"/>
    </source>
</evidence>
<dbReference type="InterPro" id="IPR011993">
    <property type="entry name" value="PH-like_dom_sf"/>
</dbReference>
<feature type="compositionally biased region" description="Acidic residues" evidence="3">
    <location>
        <begin position="430"/>
        <end position="443"/>
    </location>
</feature>
<dbReference type="CDD" id="cd00821">
    <property type="entry name" value="PH"/>
    <property type="match status" value="1"/>
</dbReference>
<dbReference type="CDD" id="cd00177">
    <property type="entry name" value="START"/>
    <property type="match status" value="1"/>
</dbReference>
<gene>
    <name evidence="6" type="ORF">GOP47_0000719</name>
</gene>
<dbReference type="Pfam" id="PF01852">
    <property type="entry name" value="START"/>
    <property type="match status" value="1"/>
</dbReference>
<accession>A0A9D4ZTB9</accession>
<feature type="domain" description="PH" evidence="4">
    <location>
        <begin position="3"/>
        <end position="110"/>
    </location>
</feature>
<dbReference type="PROSITE" id="PS50003">
    <property type="entry name" value="PH_DOMAIN"/>
    <property type="match status" value="1"/>
</dbReference>
<evidence type="ECO:0000256" key="2">
    <source>
        <dbReference type="ARBA" id="ARBA00022824"/>
    </source>
</evidence>
<sequence>MPKTVREGFMVRFGRRKYGRSFFHKRFFVLQPGLLAYYKRRPFDNDIPIRSLSLNANCRVEDRGMRHHHNNVVYAISIYNTTDRSNSIVMASIQLQEAISWKEDIERVIEQSPLPQSINGINQVFRSETRGSATHERTASSSDSELKGFMPPDDDKFSSVVHTKLGGSSGFLVDLNHEPDVQFSDPTLYDISNDGKNWQIVRCQNGLRIFEETIEDFTGHTRAMKAVGVVEAQCEDIFSLVMRMDESRKEWDSTFHHGIMVTEVDGHRAILYHRLQLGWCNWLVWPRDLCYMRLWRRIENGTYVVLFRSAEHTNCPPQPGCVRAHIESGGFRISPLKPRLGCPRARVEHQIHIDLRGWGVNYLPLVQHHCLVQMLNSVAGLREWFAQCENAQLIPQFSRTMTLDPPLTKRDKRKSVKDIQSFPQPQEVEGQGDDDESEDEDDAQMVLEELKDNAVSPLTTSPSEVDPADSLEWPTFPSTVSRDDRDNARNSWSVPHGNNFRVRSRQFPLDRSKTLAGDSLMQLVSVDWFKYPERMDHLARRKGCVAQVAAEKGLFTVLFNLQVPGSTHYSMVLYFVAKRAIPGGSLLQKFIDGDDGFRNNRLKLIPSVPKGSWIVRQSVGSTPCILGKAVDCTYYRAKKYLEVDVDIGSSTVANGVLGLVFGVVTTLVVDMAFLVQGNTVEELPEKLIGTVRISRLELSKAVSPYPEKDTTD</sequence>
<evidence type="ECO:0008006" key="8">
    <source>
        <dbReference type="Google" id="ProtNLM"/>
    </source>
</evidence>
<evidence type="ECO:0000259" key="4">
    <source>
        <dbReference type="PROSITE" id="PS50003"/>
    </source>
</evidence>
<dbReference type="GO" id="GO:0008289">
    <property type="term" value="F:lipid binding"/>
    <property type="evidence" value="ECO:0007669"/>
    <property type="project" value="InterPro"/>
</dbReference>
<comment type="subcellular location">
    <subcellularLocation>
        <location evidence="1">Endoplasmic reticulum</location>
    </subcellularLocation>
</comment>
<reference evidence="6" key="1">
    <citation type="submission" date="2021-01" db="EMBL/GenBank/DDBJ databases">
        <title>Adiantum capillus-veneris genome.</title>
        <authorList>
            <person name="Fang Y."/>
            <person name="Liao Q."/>
        </authorList>
    </citation>
    <scope>NUCLEOTIDE SEQUENCE</scope>
    <source>
        <strain evidence="6">H3</strain>
        <tissue evidence="6">Leaf</tissue>
    </source>
</reference>
<proteinExistence type="predicted"/>
<dbReference type="Pfam" id="PF07059">
    <property type="entry name" value="EDR2_C"/>
    <property type="match status" value="1"/>
</dbReference>
<name>A0A9D4ZTB9_ADICA</name>
<feature type="domain" description="START" evidence="5">
    <location>
        <begin position="194"/>
        <end position="377"/>
    </location>
</feature>
<dbReference type="OrthoDB" id="9970435at2759"/>
<evidence type="ECO:0000256" key="3">
    <source>
        <dbReference type="SAM" id="MobiDB-lite"/>
    </source>
</evidence>
<organism evidence="6 7">
    <name type="scientific">Adiantum capillus-veneris</name>
    <name type="common">Maidenhair fern</name>
    <dbReference type="NCBI Taxonomy" id="13818"/>
    <lineage>
        <taxon>Eukaryota</taxon>
        <taxon>Viridiplantae</taxon>
        <taxon>Streptophyta</taxon>
        <taxon>Embryophyta</taxon>
        <taxon>Tracheophyta</taxon>
        <taxon>Polypodiopsida</taxon>
        <taxon>Polypodiidae</taxon>
        <taxon>Polypodiales</taxon>
        <taxon>Pteridineae</taxon>
        <taxon>Pteridaceae</taxon>
        <taxon>Vittarioideae</taxon>
        <taxon>Adiantum</taxon>
    </lineage>
</organism>
<dbReference type="InterPro" id="IPR045096">
    <property type="entry name" value="EDR2-like"/>
</dbReference>
<feature type="region of interest" description="Disordered" evidence="3">
    <location>
        <begin position="127"/>
        <end position="148"/>
    </location>
</feature>
<dbReference type="SUPFAM" id="SSF55961">
    <property type="entry name" value="Bet v1-like"/>
    <property type="match status" value="1"/>
</dbReference>
<protein>
    <recommendedName>
        <fullName evidence="8">START domain-containing protein</fullName>
    </recommendedName>
</protein>
<dbReference type="Gene3D" id="2.30.29.30">
    <property type="entry name" value="Pleckstrin-homology domain (PH domain)/Phosphotyrosine-binding domain (PTB)"/>
    <property type="match status" value="1"/>
</dbReference>
<dbReference type="Gene3D" id="3.30.530.20">
    <property type="match status" value="1"/>
</dbReference>
<keyword evidence="2" id="KW-0256">Endoplasmic reticulum</keyword>
<dbReference type="EMBL" id="JABFUD020000001">
    <property type="protein sequence ID" value="KAI5084550.1"/>
    <property type="molecule type" value="Genomic_DNA"/>
</dbReference>
<dbReference type="AlphaFoldDB" id="A0A9D4ZTB9"/>
<evidence type="ECO:0000256" key="1">
    <source>
        <dbReference type="ARBA" id="ARBA00004240"/>
    </source>
</evidence>
<keyword evidence="7" id="KW-1185">Reference proteome</keyword>
<evidence type="ECO:0000313" key="7">
    <source>
        <dbReference type="Proteomes" id="UP000886520"/>
    </source>
</evidence>
<dbReference type="InterPro" id="IPR009769">
    <property type="entry name" value="EDR2_C"/>
</dbReference>
<dbReference type="InterPro" id="IPR001849">
    <property type="entry name" value="PH_domain"/>
</dbReference>
<dbReference type="InterPro" id="IPR002913">
    <property type="entry name" value="START_lipid-bd_dom"/>
</dbReference>
<feature type="region of interest" description="Disordered" evidence="3">
    <location>
        <begin position="402"/>
        <end position="492"/>
    </location>
</feature>